<dbReference type="EMBL" id="GL833171">
    <property type="protein sequence ID" value="EGB03437.1"/>
    <property type="molecule type" value="Genomic_DNA"/>
</dbReference>
<reference evidence="5 6" key="1">
    <citation type="journal article" date="2011" name="Proc. Natl. Acad. Sci. U.S.A.">
        <title>Niche of harmful alga Aureococcus anophagefferens revealed through ecogenomics.</title>
        <authorList>
            <person name="Gobler C.J."/>
            <person name="Berry D.L."/>
            <person name="Dyhrman S.T."/>
            <person name="Wilhelm S.W."/>
            <person name="Salamov A."/>
            <person name="Lobanov A.V."/>
            <person name="Zhang Y."/>
            <person name="Collier J.L."/>
            <person name="Wurch L.L."/>
            <person name="Kustka A.B."/>
            <person name="Dill B.D."/>
            <person name="Shah M."/>
            <person name="VerBerkmoes N.C."/>
            <person name="Kuo A."/>
            <person name="Terry A."/>
            <person name="Pangilinan J."/>
            <person name="Lindquist E.A."/>
            <person name="Lucas S."/>
            <person name="Paulsen I.T."/>
            <person name="Hattenrath-Lehmann T.K."/>
            <person name="Talmage S.C."/>
            <person name="Walker E.A."/>
            <person name="Koch F."/>
            <person name="Burson A.M."/>
            <person name="Marcoval M.A."/>
            <person name="Tang Y.Z."/>
            <person name="Lecleir G.R."/>
            <person name="Coyne K.J."/>
            <person name="Berg G.M."/>
            <person name="Bertrand E.M."/>
            <person name="Saito M.A."/>
            <person name="Gladyshev V.N."/>
            <person name="Grigoriev I.V."/>
        </authorList>
    </citation>
    <scope>NUCLEOTIDE SEQUENCE [LARGE SCALE GENOMIC DNA]</scope>
    <source>
        <strain evidence="6">CCMP 1984</strain>
    </source>
</reference>
<keyword evidence="6" id="KW-1185">Reference proteome</keyword>
<protein>
    <submittedName>
        <fullName evidence="5">Uncharacterized protein</fullName>
    </submittedName>
</protein>
<evidence type="ECO:0000256" key="1">
    <source>
        <dbReference type="ARBA" id="ARBA00022450"/>
    </source>
</evidence>
<dbReference type="Pfam" id="PF02801">
    <property type="entry name" value="Ketoacyl-synt_C"/>
    <property type="match status" value="1"/>
</dbReference>
<dbReference type="GO" id="GO:0006633">
    <property type="term" value="P:fatty acid biosynthetic process"/>
    <property type="evidence" value="ECO:0007669"/>
    <property type="project" value="TreeGrafter"/>
</dbReference>
<dbReference type="KEGG" id="aaf:AURANDRAFT_67983"/>
<dbReference type="AlphaFoldDB" id="F0YN45"/>
<dbReference type="PANTHER" id="PTHR43775">
    <property type="entry name" value="FATTY ACID SYNTHASE"/>
    <property type="match status" value="1"/>
</dbReference>
<name>F0YN45_AURAN</name>
<gene>
    <name evidence="5" type="ORF">AURANDRAFT_67983</name>
</gene>
<dbReference type="OrthoDB" id="329835at2759"/>
<accession>F0YN45</accession>
<evidence type="ECO:0000313" key="6">
    <source>
        <dbReference type="Proteomes" id="UP000002729"/>
    </source>
</evidence>
<dbReference type="Pfam" id="PF21089">
    <property type="entry name" value="PKS_DH_N"/>
    <property type="match status" value="1"/>
</dbReference>
<feature type="domain" description="Polyketide synthase dehydratase" evidence="4">
    <location>
        <begin position="435"/>
        <end position="478"/>
    </location>
</feature>
<dbReference type="InterPro" id="IPR050091">
    <property type="entry name" value="PKS_NRPS_Biosynth_Enz"/>
</dbReference>
<evidence type="ECO:0000256" key="2">
    <source>
        <dbReference type="ARBA" id="ARBA00022553"/>
    </source>
</evidence>
<dbReference type="PANTHER" id="PTHR43775:SF37">
    <property type="entry name" value="SI:DKEY-61P9.11"/>
    <property type="match status" value="1"/>
</dbReference>
<proteinExistence type="predicted"/>
<dbReference type="RefSeq" id="XP_009041836.1">
    <property type="nucleotide sequence ID" value="XM_009043588.1"/>
</dbReference>
<dbReference type="Gene3D" id="3.10.129.110">
    <property type="entry name" value="Polyketide synthase dehydratase"/>
    <property type="match status" value="1"/>
</dbReference>
<dbReference type="InterPro" id="IPR014031">
    <property type="entry name" value="Ketoacyl_synth_C"/>
</dbReference>
<dbReference type="Gene3D" id="3.40.47.10">
    <property type="match status" value="1"/>
</dbReference>
<dbReference type="InterPro" id="IPR016039">
    <property type="entry name" value="Thiolase-like"/>
</dbReference>
<evidence type="ECO:0000259" key="3">
    <source>
        <dbReference type="Pfam" id="PF02801"/>
    </source>
</evidence>
<evidence type="ECO:0000259" key="4">
    <source>
        <dbReference type="Pfam" id="PF21089"/>
    </source>
</evidence>
<keyword evidence="1" id="KW-0596">Phosphopantetheine</keyword>
<dbReference type="Proteomes" id="UP000002729">
    <property type="component" value="Unassembled WGS sequence"/>
</dbReference>
<keyword evidence="2" id="KW-0597">Phosphoprotein</keyword>
<organism evidence="6">
    <name type="scientific">Aureococcus anophagefferens</name>
    <name type="common">Harmful bloom alga</name>
    <dbReference type="NCBI Taxonomy" id="44056"/>
    <lineage>
        <taxon>Eukaryota</taxon>
        <taxon>Sar</taxon>
        <taxon>Stramenopiles</taxon>
        <taxon>Ochrophyta</taxon>
        <taxon>Pelagophyceae</taxon>
        <taxon>Pelagomonadales</taxon>
        <taxon>Pelagomonadaceae</taxon>
        <taxon>Aureococcus</taxon>
    </lineage>
</organism>
<sequence length="539" mass="59264">MTEPASAAELELFFPDAGPSSHFRLQEAPSCIQETFHLRWLITSSAKSFCFLVWATRRWLSHAHLEYALATTSGSYHVASRSCSRQDFVTHSRIAIDPSFGHVFSFANLNHSHGNGKTRTASLALLAQPKGASWVCSALICALANFTRRQYVPYFVIVIECTRTWWNDMPRKHLGMSLFIGKVVLNPSRGFSRYRLEYSSEMCVISPCDQHSDPYARVVFRAAFNPFVRPPDYKCALWFPFACFSYKGIKPGALNTSLVQASYANAKGAAPPIKLDKHSAGGLMTSLSAQRNRRNAKRPADVRWARFLECDRIGTLNWRALLRACVFSLVLDKIPYAAVGGSLLLASMDGPSASLTAPNGLSQRRLIEAVGNEVANGLALEAHGTGTALGDPIEVLEKLSLASLYRAQSQPVCSKRLQNRWTAGEDPGVPQSLLVTDGSLLPSTQAYLADHMVGGSILVPGVGYMELSLAWADASCDAGAKFRERLRLKVQGQQGAKKRSKRTVREALCEAKTLSRVLKLQAILREHFTIAILPTPCSE</sequence>
<dbReference type="GO" id="GO:0004312">
    <property type="term" value="F:fatty acid synthase activity"/>
    <property type="evidence" value="ECO:0007669"/>
    <property type="project" value="TreeGrafter"/>
</dbReference>
<dbReference type="InterPro" id="IPR049552">
    <property type="entry name" value="PKS_DH_N"/>
</dbReference>
<dbReference type="InParanoid" id="F0YN45"/>
<dbReference type="GeneID" id="20226537"/>
<evidence type="ECO:0000313" key="5">
    <source>
        <dbReference type="EMBL" id="EGB03437.1"/>
    </source>
</evidence>
<dbReference type="InterPro" id="IPR042104">
    <property type="entry name" value="PKS_dehydratase_sf"/>
</dbReference>
<feature type="domain" description="Beta-ketoacyl synthase C-terminal" evidence="3">
    <location>
        <begin position="347"/>
        <end position="396"/>
    </location>
</feature>
<dbReference type="SUPFAM" id="SSF53901">
    <property type="entry name" value="Thiolase-like"/>
    <property type="match status" value="1"/>
</dbReference>